<evidence type="ECO:0000256" key="4">
    <source>
        <dbReference type="ARBA" id="ARBA00022989"/>
    </source>
</evidence>
<keyword evidence="3 6" id="KW-0812">Transmembrane</keyword>
<feature type="chain" id="PRO_5039173911" evidence="7">
    <location>
        <begin position="24"/>
        <end position="422"/>
    </location>
</feature>
<reference evidence="8" key="1">
    <citation type="submission" date="2022-04" db="EMBL/GenBank/DDBJ databases">
        <title>Complete genome sequences of Ezakiella coagulans and Fenollaria massiliensis.</title>
        <authorList>
            <person name="France M.T."/>
            <person name="Clifford J."/>
            <person name="Narina S."/>
            <person name="Rutt L."/>
            <person name="Ravel J."/>
        </authorList>
    </citation>
    <scope>NUCLEOTIDE SEQUENCE</scope>
    <source>
        <strain evidence="8">C0061C2</strain>
    </source>
</reference>
<dbReference type="GO" id="GO:0015093">
    <property type="term" value="F:ferrous iron transmembrane transporter activity"/>
    <property type="evidence" value="ECO:0007669"/>
    <property type="project" value="TreeGrafter"/>
</dbReference>
<dbReference type="RefSeq" id="WP_249242869.1">
    <property type="nucleotide sequence ID" value="NZ_CP096649.1"/>
</dbReference>
<dbReference type="Proteomes" id="UP000831151">
    <property type="component" value="Chromosome"/>
</dbReference>
<evidence type="ECO:0000256" key="7">
    <source>
        <dbReference type="SAM" id="SignalP"/>
    </source>
</evidence>
<dbReference type="InterPro" id="IPR004923">
    <property type="entry name" value="FTR1/Fip1/EfeU"/>
</dbReference>
<evidence type="ECO:0000256" key="1">
    <source>
        <dbReference type="ARBA" id="ARBA00004141"/>
    </source>
</evidence>
<comment type="subcellular location">
    <subcellularLocation>
        <location evidence="1">Membrane</location>
        <topology evidence="1">Multi-pass membrane protein</topology>
    </subcellularLocation>
</comment>
<feature type="transmembrane region" description="Helical" evidence="6">
    <location>
        <begin position="300"/>
        <end position="320"/>
    </location>
</feature>
<feature type="transmembrane region" description="Helical" evidence="6">
    <location>
        <begin position="220"/>
        <end position="241"/>
    </location>
</feature>
<proteinExistence type="inferred from homology"/>
<gene>
    <name evidence="8" type="ORF">M1R53_01825</name>
</gene>
<sequence>MKKLSILLVTALIFLMSVTSVFAGNADKIYKDWEDVSKDMEVVLRDALKIYEAGGPDAGKEGYDKINEAYFRYYEKLGFEKIVMGTISGKRGSTVENQFYLARKSMRQNEDIDVVKDEVEVLIRYLHEDAKTLDGMRGKTGSGWGVFFSVLGLTLREGLEAILIVAALIAYLVKTNNLKYVKGVYVGAILGIVASIILAIIFNMIAQKFGEDSSGVSQEIFEGCGMFLAVIVLFYVSNWMLSKSEVEVWNHYIQSKVESSITKGSAMALAFSSFLAVAREGAELIIFFQGMRENISNNPAYMWGGLACAIVVLAIVYVLITKMSVKLPLKPFFTVTSILMFVLCISFMGKGVAELQEADLIGRTIIPWMNGFTIEILGIYDRVETLLPQVILIVITIVTVIVQIKRNKIKRAELERDYANKN</sequence>
<feature type="transmembrane region" description="Helical" evidence="6">
    <location>
        <begin position="184"/>
        <end position="205"/>
    </location>
</feature>
<evidence type="ECO:0000256" key="6">
    <source>
        <dbReference type="SAM" id="Phobius"/>
    </source>
</evidence>
<evidence type="ECO:0000313" key="8">
    <source>
        <dbReference type="EMBL" id="UQK59418.1"/>
    </source>
</evidence>
<keyword evidence="4 6" id="KW-1133">Transmembrane helix</keyword>
<feature type="transmembrane region" description="Helical" evidence="6">
    <location>
        <begin position="386"/>
        <end position="404"/>
    </location>
</feature>
<feature type="signal peptide" evidence="7">
    <location>
        <begin position="1"/>
        <end position="23"/>
    </location>
</feature>
<dbReference type="EMBL" id="CP096649">
    <property type="protein sequence ID" value="UQK59418.1"/>
    <property type="molecule type" value="Genomic_DNA"/>
</dbReference>
<dbReference type="PANTHER" id="PTHR31632">
    <property type="entry name" value="IRON TRANSPORTER FTH1"/>
    <property type="match status" value="1"/>
</dbReference>
<keyword evidence="9" id="KW-1185">Reference proteome</keyword>
<dbReference type="AlphaFoldDB" id="A0A9E7DJL6"/>
<keyword evidence="7" id="KW-0732">Signal</keyword>
<protein>
    <submittedName>
        <fullName evidence="8">FTR1 family iron permease</fullName>
    </submittedName>
</protein>
<evidence type="ECO:0000256" key="5">
    <source>
        <dbReference type="ARBA" id="ARBA00023136"/>
    </source>
</evidence>
<comment type="similarity">
    <text evidence="2">Belongs to the oxidase-dependent Fe transporter (OFeT) (TC 9.A.10.1) family.</text>
</comment>
<organism evidence="8 9">
    <name type="scientific">Fenollaria massiliensis</name>
    <dbReference type="NCBI Taxonomy" id="938288"/>
    <lineage>
        <taxon>Bacteria</taxon>
        <taxon>Bacillati</taxon>
        <taxon>Bacillota</taxon>
        <taxon>Clostridia</taxon>
        <taxon>Eubacteriales</taxon>
        <taxon>Fenollaria</taxon>
    </lineage>
</organism>
<keyword evidence="5 6" id="KW-0472">Membrane</keyword>
<evidence type="ECO:0000256" key="3">
    <source>
        <dbReference type="ARBA" id="ARBA00022692"/>
    </source>
</evidence>
<evidence type="ECO:0000256" key="2">
    <source>
        <dbReference type="ARBA" id="ARBA00008333"/>
    </source>
</evidence>
<evidence type="ECO:0000313" key="9">
    <source>
        <dbReference type="Proteomes" id="UP000831151"/>
    </source>
</evidence>
<dbReference type="PANTHER" id="PTHR31632:SF2">
    <property type="entry name" value="PLASMA MEMBRANE IRON PERMEASE"/>
    <property type="match status" value="1"/>
</dbReference>
<dbReference type="Pfam" id="PF03239">
    <property type="entry name" value="FTR1"/>
    <property type="match status" value="1"/>
</dbReference>
<feature type="transmembrane region" description="Helical" evidence="6">
    <location>
        <begin position="332"/>
        <end position="349"/>
    </location>
</feature>
<name>A0A9E7DJL6_9FIRM</name>
<dbReference type="KEGG" id="fms:M1R53_01825"/>
<accession>A0A9E7DJL6</accession>
<dbReference type="GO" id="GO:0033573">
    <property type="term" value="C:high-affinity iron permease complex"/>
    <property type="evidence" value="ECO:0007669"/>
    <property type="project" value="InterPro"/>
</dbReference>